<sequence>MPNTKKLWIRYSEANSTTPVVLEEDGYITSLQYSDQPSGKEISVLSLQFNDDEGVLQTFELGRLAPGRTEQIRFKHIIRAEGSYSVINDGPNPVSVSGFHYDTDVDTVLATATTAGDSAPEKTNITTMPAADGGNGVGDHVQRKPAPVRPAAAAGARANPPRQARRTSIIINDEEDGRGRKAPTRKVANDSDKATRKRKAADTTSETNSISSAVAKPSQKQKKRKNEEEPHPLRSQGAKRRQTKAAGTPDLERVDTATSLQSDGSVLLADSSTPRPESIANTGGLNVPESEDRVKGTGAPITIGSKVDVYYVLKVWQGGSFRKFASLTFEKPPLRITIGDHFALYGLSGHLDGMAKGGERLIFVPPTHVPNAAFLSGIAKDTTLRIKVKLWNVRELAVSPAPGNSRVAKSDLSLNVVSPKEIATSATQPANLQPPLDGTPKKNIPITDSQPVNIEPSLPQTARKEPANGGAEAGVSLIEATESDPSL</sequence>
<evidence type="ECO:0000313" key="1">
    <source>
        <dbReference type="EMBL" id="KAG9221742.1"/>
    </source>
</evidence>
<evidence type="ECO:0000313" key="2">
    <source>
        <dbReference type="Proteomes" id="UP000824881"/>
    </source>
</evidence>
<name>A0ACB7ITZ0_PLECO</name>
<organism evidence="1 2">
    <name type="scientific">Pleurotus cornucopiae</name>
    <name type="common">Cornucopia mushroom</name>
    <dbReference type="NCBI Taxonomy" id="5321"/>
    <lineage>
        <taxon>Eukaryota</taxon>
        <taxon>Fungi</taxon>
        <taxon>Dikarya</taxon>
        <taxon>Basidiomycota</taxon>
        <taxon>Agaricomycotina</taxon>
        <taxon>Agaricomycetes</taxon>
        <taxon>Agaricomycetidae</taxon>
        <taxon>Agaricales</taxon>
        <taxon>Pleurotineae</taxon>
        <taxon>Pleurotaceae</taxon>
        <taxon>Pleurotus</taxon>
    </lineage>
</organism>
<gene>
    <name evidence="1" type="ORF">CCMSSC00406_0006685</name>
</gene>
<keyword evidence="2" id="KW-1185">Reference proteome</keyword>
<protein>
    <submittedName>
        <fullName evidence="1">Uncharacterized protein</fullName>
    </submittedName>
</protein>
<proteinExistence type="predicted"/>
<reference evidence="1 2" key="1">
    <citation type="journal article" date="2021" name="Appl. Environ. Microbiol.">
        <title>Genetic linkage and physical mapping for an oyster mushroom Pleurotus cornucopiae and QTL analysis for the trait cap color.</title>
        <authorList>
            <person name="Zhang Y."/>
            <person name="Gao W."/>
            <person name="Sonnenberg A."/>
            <person name="Chen Q."/>
            <person name="Zhang J."/>
            <person name="Huang C."/>
        </authorList>
    </citation>
    <scope>NUCLEOTIDE SEQUENCE [LARGE SCALE GENOMIC DNA]</scope>
    <source>
        <strain evidence="1">CCMSSC00406</strain>
    </source>
</reference>
<dbReference type="EMBL" id="WQMT02000006">
    <property type="protein sequence ID" value="KAG9221742.1"/>
    <property type="molecule type" value="Genomic_DNA"/>
</dbReference>
<dbReference type="Proteomes" id="UP000824881">
    <property type="component" value="Unassembled WGS sequence"/>
</dbReference>
<comment type="caution">
    <text evidence="1">The sequence shown here is derived from an EMBL/GenBank/DDBJ whole genome shotgun (WGS) entry which is preliminary data.</text>
</comment>
<accession>A0ACB7ITZ0</accession>